<dbReference type="Gene3D" id="3.30.930.10">
    <property type="entry name" value="Bira Bifunctional Protein, Domain 2"/>
    <property type="match status" value="1"/>
</dbReference>
<dbReference type="Gene3D" id="3.50.40.10">
    <property type="entry name" value="Phenylalanyl-trna Synthetase, Chain B, domain 3"/>
    <property type="match status" value="1"/>
</dbReference>
<keyword evidence="6" id="KW-0067">ATP-binding</keyword>
<evidence type="ECO:0000256" key="8">
    <source>
        <dbReference type="ARBA" id="ARBA00022917"/>
    </source>
</evidence>
<dbReference type="Pfam" id="PF17759">
    <property type="entry name" value="tRNA_synthFbeta"/>
    <property type="match status" value="1"/>
</dbReference>
<dbReference type="GO" id="GO:0006432">
    <property type="term" value="P:phenylalanyl-tRNA aminoacylation"/>
    <property type="evidence" value="ECO:0007669"/>
    <property type="project" value="InterPro"/>
</dbReference>
<keyword evidence="4" id="KW-0479">Metal-binding</keyword>
<keyword evidence="12" id="KW-0150">Chloroplast</keyword>
<keyword evidence="12" id="KW-0934">Plastid</keyword>
<dbReference type="GO" id="GO:0005524">
    <property type="term" value="F:ATP binding"/>
    <property type="evidence" value="ECO:0007669"/>
    <property type="project" value="UniProtKB-KW"/>
</dbReference>
<dbReference type="PANTHER" id="PTHR10947">
    <property type="entry name" value="PHENYLALANYL-TRNA SYNTHETASE BETA CHAIN AND LEUCINE-RICH REPEAT-CONTAINING PROTEIN 47"/>
    <property type="match status" value="1"/>
</dbReference>
<dbReference type="InterPro" id="IPR045864">
    <property type="entry name" value="aa-tRNA-synth_II/BPL/LPL"/>
</dbReference>
<protein>
    <recommendedName>
        <fullName evidence="2">phenylalanine--tRNA ligase</fullName>
        <ecNumber evidence="2">6.1.1.20</ecNumber>
    </recommendedName>
</protein>
<keyword evidence="3 12" id="KW-0436">Ligase</keyword>
<dbReference type="InterPro" id="IPR009061">
    <property type="entry name" value="DNA-bd_dom_put_sf"/>
</dbReference>
<dbReference type="AlphaFoldDB" id="A0A1G4NTW8"/>
<evidence type="ECO:0000256" key="1">
    <source>
        <dbReference type="ARBA" id="ARBA00001946"/>
    </source>
</evidence>
<dbReference type="EMBL" id="LT622866">
    <property type="protein sequence ID" value="SCW22054.1"/>
    <property type="molecule type" value="Genomic_DNA"/>
</dbReference>
<sequence length="664" mass="77484">MNISWQWLGELVRLKHITPEQLSDKLTLAGFEIENINISKNKEVILDISNTANRSDTTNLVGMAREVASLFNQTLQLSDTQTNLTIIKTSNADDMFDYKHKLTSVVYNIQLEESPEWLQKKLSTYNIDSINNINDIIQLISIKWSQHLQIFDLDRIMSKVDCQEIETVETHLKISEQLSKIEAPITKDTKNIFVKMSIPCNSLRQKLYKNTTIDNNLRYIYKKEQSSRSYEIADAYSEAIMLITKLCKTQQYTKVIYISNVRNIKPTIKIDHQKIDQILGPIKRIDSLNTKNSLEKYKRYNIINNLQFIYHTNFTQCYIDIPDYRDHDIERSIDILEEISRIYGFDKFSDQLPKHKSLKNKQAYRAKYRINQIRTICRSLGLHETIHSSLGAQYHTSIYNPLTVEYNSLRDTLMPGLIKSTLYNLKHSRQNTEIFEIGRIFQRNNNSYEEVNHLAGILGGNKYVRDQWEQQPKSISWFQAKGDIEELFERLNLKVNWQSANTGTQTLLSKTSQENFKAKRTSIISINNRSIGIFGEINLNREVYNEDEAIYGFEILLDNLIVKDENVFDQNFKPYTKYPSIVRDIKVTVPNHMQVAYIFNTLKIINEPLIESIKLFDVYSNKNNSSHKSLGFRVTYSNSKGTLTNEQVDIIEKRIQSCMNNINF</sequence>
<dbReference type="GeneID" id="29998293"/>
<evidence type="ECO:0000259" key="11">
    <source>
        <dbReference type="PROSITE" id="PS51483"/>
    </source>
</evidence>
<reference evidence="12" key="1">
    <citation type="submission" date="2016-10" db="EMBL/GenBank/DDBJ databases">
        <title>Chloroplast genomes as a tool to resolve red algal phylogenies: a case study in the Nemaliales.</title>
        <authorList>
            <person name="Costa J.F."/>
            <person name="Lin S.M."/>
            <person name="Macaya E.C."/>
            <person name="Fernandez-Garcia C."/>
            <person name="Verbruggen H."/>
        </authorList>
    </citation>
    <scope>NUCLEOTIDE SEQUENCE</scope>
    <source>
        <strain evidence="12">J.0167</strain>
    </source>
</reference>
<dbReference type="SUPFAM" id="SSF46955">
    <property type="entry name" value="Putative DNA-binding domain"/>
    <property type="match status" value="2"/>
</dbReference>
<evidence type="ECO:0000256" key="6">
    <source>
        <dbReference type="ARBA" id="ARBA00022840"/>
    </source>
</evidence>
<dbReference type="PROSITE" id="PS51483">
    <property type="entry name" value="B5"/>
    <property type="match status" value="1"/>
</dbReference>
<dbReference type="Gene3D" id="3.30.56.10">
    <property type="match status" value="2"/>
</dbReference>
<dbReference type="GO" id="GO:0004826">
    <property type="term" value="F:phenylalanine-tRNA ligase activity"/>
    <property type="evidence" value="ECO:0007669"/>
    <property type="project" value="UniProtKB-EC"/>
</dbReference>
<dbReference type="Pfam" id="PF03147">
    <property type="entry name" value="FDX-ACB"/>
    <property type="match status" value="1"/>
</dbReference>
<evidence type="ECO:0000256" key="7">
    <source>
        <dbReference type="ARBA" id="ARBA00022842"/>
    </source>
</evidence>
<reference evidence="12" key="2">
    <citation type="submission" date="2016-10" db="EMBL/GenBank/DDBJ databases">
        <authorList>
            <person name="de Groot N.N."/>
        </authorList>
    </citation>
    <scope>NUCLEOTIDE SEQUENCE</scope>
    <source>
        <strain evidence="12">J.0167</strain>
    </source>
</reference>
<dbReference type="SUPFAM" id="SSF55681">
    <property type="entry name" value="Class II aaRS and biotin synthetases"/>
    <property type="match status" value="1"/>
</dbReference>
<dbReference type="InterPro" id="IPR020825">
    <property type="entry name" value="Phe-tRNA_synthase-like_B3/B4"/>
</dbReference>
<name>A0A1G4NTW8_9FLOR</name>
<keyword evidence="5" id="KW-0547">Nucleotide-binding</keyword>
<dbReference type="GO" id="GO:0000287">
    <property type="term" value="F:magnesium ion binding"/>
    <property type="evidence" value="ECO:0007669"/>
    <property type="project" value="InterPro"/>
</dbReference>
<dbReference type="Pfam" id="PF03484">
    <property type="entry name" value="B5"/>
    <property type="match status" value="1"/>
</dbReference>
<dbReference type="InterPro" id="IPR041616">
    <property type="entry name" value="PheRS_beta_core"/>
</dbReference>
<evidence type="ECO:0000256" key="9">
    <source>
        <dbReference type="ARBA" id="ARBA00023146"/>
    </source>
</evidence>
<dbReference type="SUPFAM" id="SSF54991">
    <property type="entry name" value="Anticodon-binding domain of PheRS"/>
    <property type="match status" value="1"/>
</dbReference>
<dbReference type="GO" id="GO:0003723">
    <property type="term" value="F:RNA binding"/>
    <property type="evidence" value="ECO:0007669"/>
    <property type="project" value="InterPro"/>
</dbReference>
<dbReference type="InterPro" id="IPR005146">
    <property type="entry name" value="B3/B4_tRNA-bd"/>
</dbReference>
<evidence type="ECO:0000256" key="2">
    <source>
        <dbReference type="ARBA" id="ARBA00012814"/>
    </source>
</evidence>
<dbReference type="SMART" id="SM00873">
    <property type="entry name" value="B3_4"/>
    <property type="match status" value="1"/>
</dbReference>
<dbReference type="RefSeq" id="YP_009313800.1">
    <property type="nucleotide sequence ID" value="NC_031658.1"/>
</dbReference>
<feature type="domain" description="FDX-ACB" evidence="10">
    <location>
        <begin position="576"/>
        <end position="664"/>
    </location>
</feature>
<evidence type="ECO:0000256" key="3">
    <source>
        <dbReference type="ARBA" id="ARBA00022598"/>
    </source>
</evidence>
<comment type="cofactor">
    <cofactor evidence="1">
        <name>Mg(2+)</name>
        <dbReference type="ChEBI" id="CHEBI:18420"/>
    </cofactor>
</comment>
<dbReference type="Pfam" id="PF03483">
    <property type="entry name" value="B3_4"/>
    <property type="match status" value="1"/>
</dbReference>
<dbReference type="SMART" id="SM00896">
    <property type="entry name" value="FDX-ACB"/>
    <property type="match status" value="1"/>
</dbReference>
<evidence type="ECO:0000256" key="5">
    <source>
        <dbReference type="ARBA" id="ARBA00022741"/>
    </source>
</evidence>
<evidence type="ECO:0000313" key="12">
    <source>
        <dbReference type="EMBL" id="SCW22054.1"/>
    </source>
</evidence>
<dbReference type="SUPFAM" id="SSF56037">
    <property type="entry name" value="PheT/TilS domain"/>
    <property type="match status" value="1"/>
</dbReference>
<dbReference type="InterPro" id="IPR005121">
    <property type="entry name" value="Fdx_antiC-bd"/>
</dbReference>
<dbReference type="PANTHER" id="PTHR10947:SF0">
    <property type="entry name" value="PHENYLALANINE--TRNA LIGASE BETA SUBUNIT"/>
    <property type="match status" value="1"/>
</dbReference>
<dbReference type="CDD" id="cd00769">
    <property type="entry name" value="PheRS_beta_core"/>
    <property type="match status" value="1"/>
</dbReference>
<dbReference type="EC" id="6.1.1.20" evidence="2"/>
<keyword evidence="9" id="KW-0030">Aminoacyl-tRNA synthetase</keyword>
<accession>A0A1G4NTW8</accession>
<gene>
    <name evidence="12" type="primary">syfB</name>
    <name evidence="12" type="ORF">J0167_227</name>
</gene>
<dbReference type="GO" id="GO:0009328">
    <property type="term" value="C:phenylalanine-tRNA ligase complex"/>
    <property type="evidence" value="ECO:0007669"/>
    <property type="project" value="TreeGrafter"/>
</dbReference>
<dbReference type="InterPro" id="IPR005147">
    <property type="entry name" value="tRNA_synthase_B5-dom"/>
</dbReference>
<organism evidence="12">
    <name type="scientific">Helminthocladia australis</name>
    <dbReference type="NCBI Taxonomy" id="260093"/>
    <lineage>
        <taxon>Eukaryota</taxon>
        <taxon>Rhodophyta</taxon>
        <taxon>Florideophyceae</taxon>
        <taxon>Nemaliophycidae</taxon>
        <taxon>Nemaliales</taxon>
        <taxon>Liagoraceae</taxon>
        <taxon>Helminthocladia</taxon>
    </lineage>
</organism>
<proteinExistence type="predicted"/>
<dbReference type="InterPro" id="IPR036690">
    <property type="entry name" value="Fdx_antiC-bd_sf"/>
</dbReference>
<feature type="domain" description="B5" evidence="11">
    <location>
        <begin position="263"/>
        <end position="350"/>
    </location>
</feature>
<geneLocation type="chloroplast" evidence="12"/>
<evidence type="ECO:0000259" key="10">
    <source>
        <dbReference type="PROSITE" id="PS51447"/>
    </source>
</evidence>
<dbReference type="Gene3D" id="3.30.70.380">
    <property type="entry name" value="Ferrodoxin-fold anticodon-binding domain"/>
    <property type="match status" value="1"/>
</dbReference>
<dbReference type="PROSITE" id="PS51447">
    <property type="entry name" value="FDX_ACB"/>
    <property type="match status" value="1"/>
</dbReference>
<keyword evidence="7" id="KW-0460">Magnesium</keyword>
<dbReference type="InterPro" id="IPR045060">
    <property type="entry name" value="Phe-tRNA-ligase_IIc_bsu"/>
</dbReference>
<dbReference type="SMART" id="SM00874">
    <property type="entry name" value="B5"/>
    <property type="match status" value="1"/>
</dbReference>
<evidence type="ECO:0000256" key="4">
    <source>
        <dbReference type="ARBA" id="ARBA00022723"/>
    </source>
</evidence>
<keyword evidence="8" id="KW-0648">Protein biosynthesis</keyword>